<comment type="subcellular location">
    <subcellularLocation>
        <location evidence="1">Cell membrane</location>
        <topology evidence="1">Lipid-anchor</topology>
    </subcellularLocation>
</comment>
<dbReference type="Proteomes" id="UP000637578">
    <property type="component" value="Unassembled WGS sequence"/>
</dbReference>
<proteinExistence type="inferred from homology"/>
<evidence type="ECO:0000313" key="9">
    <source>
        <dbReference type="EMBL" id="GGM59508.1"/>
    </source>
</evidence>
<evidence type="ECO:0000256" key="1">
    <source>
        <dbReference type="ARBA" id="ARBA00004193"/>
    </source>
</evidence>
<dbReference type="Gene3D" id="3.40.50.2300">
    <property type="match status" value="2"/>
</dbReference>
<dbReference type="Pfam" id="PF02608">
    <property type="entry name" value="Bmp"/>
    <property type="match status" value="1"/>
</dbReference>
<feature type="chain" id="PRO_5035157917" evidence="7">
    <location>
        <begin position="22"/>
        <end position="376"/>
    </location>
</feature>
<gene>
    <name evidence="9" type="primary">bmpA</name>
    <name evidence="9" type="ORF">GCM10012275_33290</name>
</gene>
<feature type="signal peptide" evidence="7">
    <location>
        <begin position="1"/>
        <end position="21"/>
    </location>
</feature>
<keyword evidence="10" id="KW-1185">Reference proteome</keyword>
<evidence type="ECO:0000256" key="4">
    <source>
        <dbReference type="ARBA" id="ARBA00022729"/>
    </source>
</evidence>
<sequence length="376" mass="39323">MRGVVLAVIALTGAMSLVACAKDAGRRGSVGGQAAACKLADKPELIPGLIATTTATGERIDGSHLRVGLAFDVGGRGDESFNDAAAAGIDRAKEELGITDVREVTASHQESEDVKQSRLRQLAQDGFNPIIAVGFSYADSLEAVAPEFPNVRFALVDATVEGAPNVTPLLFSEEQGSFLVGVAAAYKSRNCHVGFVGGVETPLIQKFEAGFLQGAKAAAPDIRVDVKYLTSAGDFSGFNDPEKATHSTRGLLDRGADVIYQAAGGSGKGVFAAVDDADGAMAIGVDSDQYKQKNLAAYRDVIITSMLKRVDVGVVDFLRAVAKNDLSAMPDVLNLKENGVDYATSGGKLDDIEDVLEAYKSQIIAGNIEVRDRPGA</sequence>
<dbReference type="InterPro" id="IPR003760">
    <property type="entry name" value="PnrA-like"/>
</dbReference>
<reference evidence="9" key="2">
    <citation type="submission" date="2020-09" db="EMBL/GenBank/DDBJ databases">
        <authorList>
            <person name="Sun Q."/>
            <person name="Zhou Y."/>
        </authorList>
    </citation>
    <scope>NUCLEOTIDE SEQUENCE</scope>
    <source>
        <strain evidence="9">CGMCC 4.5737</strain>
    </source>
</reference>
<evidence type="ECO:0000256" key="3">
    <source>
        <dbReference type="ARBA" id="ARBA00022475"/>
    </source>
</evidence>
<dbReference type="RefSeq" id="WP_189058707.1">
    <property type="nucleotide sequence ID" value="NZ_BMMK01000014.1"/>
</dbReference>
<evidence type="ECO:0000256" key="7">
    <source>
        <dbReference type="SAM" id="SignalP"/>
    </source>
</evidence>
<evidence type="ECO:0000256" key="5">
    <source>
        <dbReference type="ARBA" id="ARBA00023136"/>
    </source>
</evidence>
<organism evidence="9 10">
    <name type="scientific">Longimycelium tulufanense</name>
    <dbReference type="NCBI Taxonomy" id="907463"/>
    <lineage>
        <taxon>Bacteria</taxon>
        <taxon>Bacillati</taxon>
        <taxon>Actinomycetota</taxon>
        <taxon>Actinomycetes</taxon>
        <taxon>Pseudonocardiales</taxon>
        <taxon>Pseudonocardiaceae</taxon>
        <taxon>Longimycelium</taxon>
    </lineage>
</organism>
<keyword evidence="3" id="KW-1003">Cell membrane</keyword>
<comment type="caution">
    <text evidence="9">The sequence shown here is derived from an EMBL/GenBank/DDBJ whole genome shotgun (WGS) entry which is preliminary data.</text>
</comment>
<dbReference type="InterPro" id="IPR028082">
    <property type="entry name" value="Peripla_BP_I"/>
</dbReference>
<protein>
    <submittedName>
        <fullName evidence="9">BMP family ABC transporter substrate-binding protein</fullName>
    </submittedName>
</protein>
<dbReference type="CDD" id="cd06354">
    <property type="entry name" value="PBP1_PrnA-like"/>
    <property type="match status" value="1"/>
</dbReference>
<reference evidence="9" key="1">
    <citation type="journal article" date="2014" name="Int. J. Syst. Evol. Microbiol.">
        <title>Complete genome sequence of Corynebacterium casei LMG S-19264T (=DSM 44701T), isolated from a smear-ripened cheese.</title>
        <authorList>
            <consortium name="US DOE Joint Genome Institute (JGI-PGF)"/>
            <person name="Walter F."/>
            <person name="Albersmeier A."/>
            <person name="Kalinowski J."/>
            <person name="Ruckert C."/>
        </authorList>
    </citation>
    <scope>NUCLEOTIDE SEQUENCE</scope>
    <source>
        <strain evidence="9">CGMCC 4.5737</strain>
    </source>
</reference>
<keyword evidence="4 7" id="KW-0732">Signal</keyword>
<dbReference type="SUPFAM" id="SSF53822">
    <property type="entry name" value="Periplasmic binding protein-like I"/>
    <property type="match status" value="1"/>
</dbReference>
<dbReference type="PROSITE" id="PS51257">
    <property type="entry name" value="PROKAR_LIPOPROTEIN"/>
    <property type="match status" value="1"/>
</dbReference>
<dbReference type="GO" id="GO:0005886">
    <property type="term" value="C:plasma membrane"/>
    <property type="evidence" value="ECO:0007669"/>
    <property type="project" value="UniProtKB-SubCell"/>
</dbReference>
<keyword evidence="5" id="KW-0472">Membrane</keyword>
<comment type="similarity">
    <text evidence="2">Belongs to the BMP lipoprotein family.</text>
</comment>
<feature type="domain" description="ABC transporter substrate-binding protein PnrA-like" evidence="8">
    <location>
        <begin position="70"/>
        <end position="370"/>
    </location>
</feature>
<name>A0A8J3FUK4_9PSEU</name>
<evidence type="ECO:0000259" key="8">
    <source>
        <dbReference type="Pfam" id="PF02608"/>
    </source>
</evidence>
<keyword evidence="6" id="KW-0449">Lipoprotein</keyword>
<dbReference type="EMBL" id="BMMK01000014">
    <property type="protein sequence ID" value="GGM59508.1"/>
    <property type="molecule type" value="Genomic_DNA"/>
</dbReference>
<evidence type="ECO:0000313" key="10">
    <source>
        <dbReference type="Proteomes" id="UP000637578"/>
    </source>
</evidence>
<evidence type="ECO:0000256" key="2">
    <source>
        <dbReference type="ARBA" id="ARBA00008610"/>
    </source>
</evidence>
<dbReference type="PANTHER" id="PTHR34296:SF2">
    <property type="entry name" value="ABC TRANSPORTER GUANOSINE-BINDING PROTEIN NUPN"/>
    <property type="match status" value="1"/>
</dbReference>
<accession>A0A8J3FUK4</accession>
<evidence type="ECO:0000256" key="6">
    <source>
        <dbReference type="ARBA" id="ARBA00023288"/>
    </source>
</evidence>
<dbReference type="InterPro" id="IPR050957">
    <property type="entry name" value="BMP_lipoprotein"/>
</dbReference>
<dbReference type="PANTHER" id="PTHR34296">
    <property type="entry name" value="TRANSCRIPTIONAL ACTIVATOR PROTEIN MED"/>
    <property type="match status" value="1"/>
</dbReference>
<dbReference type="AlphaFoldDB" id="A0A8J3FUK4"/>